<reference evidence="2 3" key="1">
    <citation type="submission" date="2014-04" db="EMBL/GenBank/DDBJ databases">
        <authorList>
            <consortium name="DOE Joint Genome Institute"/>
            <person name="Kuo A."/>
            <person name="Kohler A."/>
            <person name="Nagy L.G."/>
            <person name="Floudas D."/>
            <person name="Copeland A."/>
            <person name="Barry K.W."/>
            <person name="Cichocki N."/>
            <person name="Veneault-Fourrey C."/>
            <person name="LaButti K."/>
            <person name="Lindquist E.A."/>
            <person name="Lipzen A."/>
            <person name="Lundell T."/>
            <person name="Morin E."/>
            <person name="Murat C."/>
            <person name="Sun H."/>
            <person name="Tunlid A."/>
            <person name="Henrissat B."/>
            <person name="Grigoriev I.V."/>
            <person name="Hibbett D.S."/>
            <person name="Martin F."/>
            <person name="Nordberg H.P."/>
            <person name="Cantor M.N."/>
            <person name="Hua S.X."/>
        </authorList>
    </citation>
    <scope>NUCLEOTIDE SEQUENCE [LARGE SCALE GENOMIC DNA]</scope>
    <source>
        <strain evidence="2 3">LaAM-08-1</strain>
    </source>
</reference>
<evidence type="ECO:0000313" key="3">
    <source>
        <dbReference type="Proteomes" id="UP000054477"/>
    </source>
</evidence>
<feature type="region of interest" description="Disordered" evidence="1">
    <location>
        <begin position="21"/>
        <end position="44"/>
    </location>
</feature>
<protein>
    <submittedName>
        <fullName evidence="2">Uncharacterized protein</fullName>
    </submittedName>
</protein>
<dbReference type="HOGENOM" id="CLU_1754058_0_0_1"/>
<dbReference type="OrthoDB" id="3250324at2759"/>
<dbReference type="EMBL" id="KN838728">
    <property type="protein sequence ID" value="KIJ96241.1"/>
    <property type="molecule type" value="Genomic_DNA"/>
</dbReference>
<dbReference type="AlphaFoldDB" id="A0A0C9XEX9"/>
<accession>A0A0C9XEX9</accession>
<name>A0A0C9XEX9_9AGAR</name>
<reference evidence="3" key="2">
    <citation type="submission" date="2015-01" db="EMBL/GenBank/DDBJ databases">
        <title>Evolutionary Origins and Diversification of the Mycorrhizal Mutualists.</title>
        <authorList>
            <consortium name="DOE Joint Genome Institute"/>
            <consortium name="Mycorrhizal Genomics Consortium"/>
            <person name="Kohler A."/>
            <person name="Kuo A."/>
            <person name="Nagy L.G."/>
            <person name="Floudas D."/>
            <person name="Copeland A."/>
            <person name="Barry K.W."/>
            <person name="Cichocki N."/>
            <person name="Veneault-Fourrey C."/>
            <person name="LaButti K."/>
            <person name="Lindquist E.A."/>
            <person name="Lipzen A."/>
            <person name="Lundell T."/>
            <person name="Morin E."/>
            <person name="Murat C."/>
            <person name="Riley R."/>
            <person name="Ohm R."/>
            <person name="Sun H."/>
            <person name="Tunlid A."/>
            <person name="Henrissat B."/>
            <person name="Grigoriev I.V."/>
            <person name="Hibbett D.S."/>
            <person name="Martin F."/>
        </authorList>
    </citation>
    <scope>NUCLEOTIDE SEQUENCE [LARGE SCALE GENOMIC DNA]</scope>
    <source>
        <strain evidence="3">LaAM-08-1</strain>
    </source>
</reference>
<organism evidence="2 3">
    <name type="scientific">Laccaria amethystina LaAM-08-1</name>
    <dbReference type="NCBI Taxonomy" id="1095629"/>
    <lineage>
        <taxon>Eukaryota</taxon>
        <taxon>Fungi</taxon>
        <taxon>Dikarya</taxon>
        <taxon>Basidiomycota</taxon>
        <taxon>Agaricomycotina</taxon>
        <taxon>Agaricomycetes</taxon>
        <taxon>Agaricomycetidae</taxon>
        <taxon>Agaricales</taxon>
        <taxon>Agaricineae</taxon>
        <taxon>Hydnangiaceae</taxon>
        <taxon>Laccaria</taxon>
    </lineage>
</organism>
<gene>
    <name evidence="2" type="ORF">K443DRAFT_41396</name>
</gene>
<sequence>WVDSCDEFKILITAAKAQEPVASYHTSKGQRPSQSNPRVGDRPPDMPEYSYEAFVDAITEFIIADDQSLNVVENPRLRRIFMLLRGDLKDSDIPHRTTIRNRIKEIWDEHLASLESEIKKAVLYILNCLSITSKIGWVTMDNATNNNTLMASLERELRARGIVFDRVENHIR</sequence>
<dbReference type="Proteomes" id="UP000054477">
    <property type="component" value="Unassembled WGS sequence"/>
</dbReference>
<keyword evidence="3" id="KW-1185">Reference proteome</keyword>
<feature type="compositionally biased region" description="Polar residues" evidence="1">
    <location>
        <begin position="24"/>
        <end position="37"/>
    </location>
</feature>
<feature type="non-terminal residue" evidence="2">
    <location>
        <position position="172"/>
    </location>
</feature>
<feature type="non-terminal residue" evidence="2">
    <location>
        <position position="1"/>
    </location>
</feature>
<proteinExistence type="predicted"/>
<evidence type="ECO:0000313" key="2">
    <source>
        <dbReference type="EMBL" id="KIJ96241.1"/>
    </source>
</evidence>
<evidence type="ECO:0000256" key="1">
    <source>
        <dbReference type="SAM" id="MobiDB-lite"/>
    </source>
</evidence>